<dbReference type="InterPro" id="IPR025357">
    <property type="entry name" value="DUF4261"/>
</dbReference>
<gene>
    <name evidence="2" type="ORF">DXC51_04065</name>
</gene>
<dbReference type="Pfam" id="PF14080">
    <property type="entry name" value="DUF4261"/>
    <property type="match status" value="1"/>
</dbReference>
<organism evidence="2 3">
    <name type="scientific">Eisenbergiella massiliensis</name>
    <dbReference type="NCBI Taxonomy" id="1720294"/>
    <lineage>
        <taxon>Bacteria</taxon>
        <taxon>Bacillati</taxon>
        <taxon>Bacillota</taxon>
        <taxon>Clostridia</taxon>
        <taxon>Lachnospirales</taxon>
        <taxon>Lachnospiraceae</taxon>
        <taxon>Eisenbergiella</taxon>
    </lineage>
</organism>
<dbReference type="Proteomes" id="UP000260812">
    <property type="component" value="Unassembled WGS sequence"/>
</dbReference>
<keyword evidence="3" id="KW-1185">Reference proteome</keyword>
<dbReference type="AlphaFoldDB" id="A0A3E3IB30"/>
<evidence type="ECO:0000313" key="2">
    <source>
        <dbReference type="EMBL" id="RGE64252.1"/>
    </source>
</evidence>
<dbReference type="EMBL" id="QVLV01000002">
    <property type="protein sequence ID" value="RGE64252.1"/>
    <property type="molecule type" value="Genomic_DNA"/>
</dbReference>
<name>A0A3E3IB30_9FIRM</name>
<evidence type="ECO:0000313" key="3">
    <source>
        <dbReference type="Proteomes" id="UP000260812"/>
    </source>
</evidence>
<comment type="caution">
    <text evidence="2">The sequence shown here is derived from an EMBL/GenBank/DDBJ whole genome shotgun (WGS) entry which is preliminary data.</text>
</comment>
<dbReference type="RefSeq" id="WP_117543796.1">
    <property type="nucleotide sequence ID" value="NZ_JBKUNB010000011.1"/>
</dbReference>
<sequence>MEKKENGFTDKWSSVYFFIPLFENPVIMPTAEAVCAKLAEKFGKVTELAEEQNMPQKPSELKSFVLWEHQVYYEKEKREFPSQLILYGADTFDTAQFDEAVRAQFWSCPEKEAFIARCRYSIMASNMLAAGLPVLEQYGILADYADAVLELFPDCIGIYWPHSQNLLPREVYEHSSWNSPELHFLDGGLNVRFFNITGTNEMLFDTLGLTPIGLPDLQCHCKNLEPNQVVVFMRNLAAYLFEYGDVIEDGNTVEGIHHEKWVCRKEDAIISPMRVVLDIHMGEFAGGNR</sequence>
<proteinExistence type="predicted"/>
<accession>A0A3E3IB30</accession>
<feature type="domain" description="DUF4261" evidence="1">
    <location>
        <begin position="205"/>
        <end position="279"/>
    </location>
</feature>
<dbReference type="GeneID" id="97986083"/>
<protein>
    <submittedName>
        <fullName evidence="2">DUF4261 domain-containing protein</fullName>
    </submittedName>
</protein>
<evidence type="ECO:0000259" key="1">
    <source>
        <dbReference type="Pfam" id="PF14080"/>
    </source>
</evidence>
<reference evidence="2 3" key="1">
    <citation type="submission" date="2018-08" db="EMBL/GenBank/DDBJ databases">
        <title>A genome reference for cultivated species of the human gut microbiota.</title>
        <authorList>
            <person name="Zou Y."/>
            <person name="Xue W."/>
            <person name="Luo G."/>
        </authorList>
    </citation>
    <scope>NUCLEOTIDE SEQUENCE [LARGE SCALE GENOMIC DNA]</scope>
    <source>
        <strain evidence="2 3">TF05-5AC</strain>
    </source>
</reference>